<dbReference type="RefSeq" id="WP_168962613.1">
    <property type="nucleotide sequence ID" value="NZ_JABAEW010000018.1"/>
</dbReference>
<dbReference type="Proteomes" id="UP000576225">
    <property type="component" value="Unassembled WGS sequence"/>
</dbReference>
<reference evidence="1 2" key="1">
    <citation type="submission" date="2020-04" db="EMBL/GenBank/DDBJ databases">
        <authorList>
            <person name="Hitch T.C.A."/>
            <person name="Wylensek D."/>
            <person name="Clavel T."/>
        </authorList>
    </citation>
    <scope>NUCLEOTIDE SEQUENCE [LARGE SCALE GENOMIC DNA]</scope>
    <source>
        <strain evidence="1 2">COR2-253-APC-1A</strain>
    </source>
</reference>
<evidence type="ECO:0000313" key="2">
    <source>
        <dbReference type="Proteomes" id="UP000576225"/>
    </source>
</evidence>
<gene>
    <name evidence="1" type="ORF">HF882_10740</name>
</gene>
<sequence>MTAAGSFAFLARPEPVELDAGFHVLEFISDQPVRFEWAVVTSKPWPLFTRFQH</sequence>
<evidence type="ECO:0000313" key="1">
    <source>
        <dbReference type="EMBL" id="NMD87062.1"/>
    </source>
</evidence>
<name>A0A848B1P5_9BACT</name>
<accession>A0A848B1P5</accession>
<dbReference type="EMBL" id="JABAEW010000018">
    <property type="protein sequence ID" value="NMD87062.1"/>
    <property type="molecule type" value="Genomic_DNA"/>
</dbReference>
<dbReference type="AlphaFoldDB" id="A0A848B1P5"/>
<comment type="caution">
    <text evidence="1">The sequence shown here is derived from an EMBL/GenBank/DDBJ whole genome shotgun (WGS) entry which is preliminary data.</text>
</comment>
<protein>
    <submittedName>
        <fullName evidence="1">Uncharacterized protein</fullName>
    </submittedName>
</protein>
<organism evidence="1 2">
    <name type="scientific">Victivallis vadensis</name>
    <dbReference type="NCBI Taxonomy" id="172901"/>
    <lineage>
        <taxon>Bacteria</taxon>
        <taxon>Pseudomonadati</taxon>
        <taxon>Lentisphaerota</taxon>
        <taxon>Lentisphaeria</taxon>
        <taxon>Victivallales</taxon>
        <taxon>Victivallaceae</taxon>
        <taxon>Victivallis</taxon>
    </lineage>
</organism>
<proteinExistence type="predicted"/>